<evidence type="ECO:0000313" key="1">
    <source>
        <dbReference type="EMBL" id="MFC0469103.1"/>
    </source>
</evidence>
<proteinExistence type="predicted"/>
<dbReference type="Proteomes" id="UP001589838">
    <property type="component" value="Unassembled WGS sequence"/>
</dbReference>
<dbReference type="SUPFAM" id="SSF53187">
    <property type="entry name" value="Zn-dependent exopeptidases"/>
    <property type="match status" value="1"/>
</dbReference>
<dbReference type="EMBL" id="JBHLUX010000001">
    <property type="protein sequence ID" value="MFC0469103.1"/>
    <property type="molecule type" value="Genomic_DNA"/>
</dbReference>
<evidence type="ECO:0000313" key="2">
    <source>
        <dbReference type="Proteomes" id="UP001589838"/>
    </source>
</evidence>
<accession>A0ABV6K708</accession>
<gene>
    <name evidence="1" type="ORF">ACFFHM_00600</name>
</gene>
<protein>
    <recommendedName>
        <fullName evidence="3">N-formylglutamate amidohydrolase</fullName>
    </recommendedName>
</protein>
<reference evidence="1 2" key="1">
    <citation type="submission" date="2024-09" db="EMBL/GenBank/DDBJ databases">
        <authorList>
            <person name="Sun Q."/>
            <person name="Mori K."/>
        </authorList>
    </citation>
    <scope>NUCLEOTIDE SEQUENCE [LARGE SCALE GENOMIC DNA]</scope>
    <source>
        <strain evidence="1 2">NCAIM B.02610</strain>
    </source>
</reference>
<dbReference type="Gene3D" id="3.40.630.40">
    <property type="entry name" value="Zn-dependent exopeptidases"/>
    <property type="match status" value="1"/>
</dbReference>
<name>A0ABV6K708_9BACI</name>
<sequence length="225" mass="25800">MVISEEEMYSCSRFFEEQFALNDYIGQTGARIPFDVKWGSVPILLSAPHATKLVRNNQIKEQDDYTGTIGLLLQRYTNCHLIYTTRCTSEDPNFVIGGAYKEQIKKIATLFDIQYVIDLHGASKGRAFDVDLGTQYGVTINQNVVDQLRETFKKYNIMNACENSAFPATHPGTVTSYCYHELGLQSLQMEFNKKFRDPKENVELFISMVQALQEFICILQEYELL</sequence>
<comment type="caution">
    <text evidence="1">The sequence shown here is derived from an EMBL/GenBank/DDBJ whole genome shotgun (WGS) entry which is preliminary data.</text>
</comment>
<evidence type="ECO:0008006" key="3">
    <source>
        <dbReference type="Google" id="ProtNLM"/>
    </source>
</evidence>
<keyword evidence="2" id="KW-1185">Reference proteome</keyword>
<dbReference type="RefSeq" id="WP_335958270.1">
    <property type="nucleotide sequence ID" value="NZ_JAXBLX010000001.1"/>
</dbReference>
<organism evidence="1 2">
    <name type="scientific">Halalkalibacter kiskunsagensis</name>
    <dbReference type="NCBI Taxonomy" id="1548599"/>
    <lineage>
        <taxon>Bacteria</taxon>
        <taxon>Bacillati</taxon>
        <taxon>Bacillota</taxon>
        <taxon>Bacilli</taxon>
        <taxon>Bacillales</taxon>
        <taxon>Bacillaceae</taxon>
        <taxon>Halalkalibacter</taxon>
    </lineage>
</organism>